<dbReference type="AlphaFoldDB" id="A0A9X2J437"/>
<dbReference type="SUPFAM" id="SSF53955">
    <property type="entry name" value="Lysozyme-like"/>
    <property type="match status" value="1"/>
</dbReference>
<dbReference type="PANTHER" id="PTHR37423">
    <property type="entry name" value="SOLUBLE LYTIC MUREIN TRANSGLYCOSYLASE-RELATED"/>
    <property type="match status" value="1"/>
</dbReference>
<keyword evidence="3 4" id="KW-0732">Signal</keyword>
<reference evidence="6" key="1">
    <citation type="submission" date="2022-06" db="EMBL/GenBank/DDBJ databases">
        <title>Sphingomicrobium sedimins sp. nov., a marine bacterium isolated from tidal flat.</title>
        <authorList>
            <person name="Kim C.-H."/>
            <person name="Yoo Y."/>
            <person name="Kim J.-J."/>
        </authorList>
    </citation>
    <scope>NUCLEOTIDE SEQUENCE</scope>
    <source>
        <strain evidence="6">GRR-S6-50</strain>
    </source>
</reference>
<dbReference type="RefSeq" id="WP_252112363.1">
    <property type="nucleotide sequence ID" value="NZ_JAMSHT010000001.1"/>
</dbReference>
<feature type="chain" id="PRO_5040803799" evidence="4">
    <location>
        <begin position="19"/>
        <end position="567"/>
    </location>
</feature>
<dbReference type="CDD" id="cd13401">
    <property type="entry name" value="Slt70-like"/>
    <property type="match status" value="1"/>
</dbReference>
<evidence type="ECO:0000256" key="4">
    <source>
        <dbReference type="SAM" id="SignalP"/>
    </source>
</evidence>
<feature type="signal peptide" evidence="4">
    <location>
        <begin position="1"/>
        <end position="18"/>
    </location>
</feature>
<comment type="caution">
    <text evidence="6">The sequence shown here is derived from an EMBL/GenBank/DDBJ whole genome shotgun (WGS) entry which is preliminary data.</text>
</comment>
<dbReference type="Gene3D" id="1.10.530.10">
    <property type="match status" value="1"/>
</dbReference>
<dbReference type="Pfam" id="PF01464">
    <property type="entry name" value="SLT"/>
    <property type="match status" value="1"/>
</dbReference>
<dbReference type="Proteomes" id="UP001155128">
    <property type="component" value="Unassembled WGS sequence"/>
</dbReference>
<dbReference type="SUPFAM" id="SSF48435">
    <property type="entry name" value="Bacterial muramidases"/>
    <property type="match status" value="1"/>
</dbReference>
<dbReference type="PANTHER" id="PTHR37423:SF2">
    <property type="entry name" value="MEMBRANE-BOUND LYTIC MUREIN TRANSGLYCOSYLASE C"/>
    <property type="match status" value="1"/>
</dbReference>
<dbReference type="InterPro" id="IPR008258">
    <property type="entry name" value="Transglycosylase_SLT_dom_1"/>
</dbReference>
<evidence type="ECO:0000313" key="6">
    <source>
        <dbReference type="EMBL" id="MCM8556827.1"/>
    </source>
</evidence>
<gene>
    <name evidence="6" type="ORF">NDO55_03220</name>
</gene>
<evidence type="ECO:0000256" key="2">
    <source>
        <dbReference type="ARBA" id="ARBA00009387"/>
    </source>
</evidence>
<dbReference type="Gene3D" id="1.25.20.10">
    <property type="entry name" value="Bacterial muramidases"/>
    <property type="match status" value="1"/>
</dbReference>
<name>A0A9X2J437_9SPHN</name>
<evidence type="ECO:0000256" key="1">
    <source>
        <dbReference type="ARBA" id="ARBA00007734"/>
    </source>
</evidence>
<dbReference type="GO" id="GO:0004553">
    <property type="term" value="F:hydrolase activity, hydrolyzing O-glycosyl compounds"/>
    <property type="evidence" value="ECO:0007669"/>
    <property type="project" value="InterPro"/>
</dbReference>
<keyword evidence="7" id="KW-1185">Reference proteome</keyword>
<proteinExistence type="inferred from homology"/>
<evidence type="ECO:0000313" key="7">
    <source>
        <dbReference type="Proteomes" id="UP001155128"/>
    </source>
</evidence>
<feature type="domain" description="Transglycosylase SLT" evidence="5">
    <location>
        <begin position="408"/>
        <end position="508"/>
    </location>
</feature>
<organism evidence="6 7">
    <name type="scientific">Sphingomicrobium sediminis</name>
    <dbReference type="NCBI Taxonomy" id="2950949"/>
    <lineage>
        <taxon>Bacteria</taxon>
        <taxon>Pseudomonadati</taxon>
        <taxon>Pseudomonadota</taxon>
        <taxon>Alphaproteobacteria</taxon>
        <taxon>Sphingomonadales</taxon>
        <taxon>Sphingomonadaceae</taxon>
        <taxon>Sphingomicrobium</taxon>
    </lineage>
</organism>
<evidence type="ECO:0000259" key="5">
    <source>
        <dbReference type="Pfam" id="PF01464"/>
    </source>
</evidence>
<protein>
    <submittedName>
        <fullName evidence="6">Lytic transglycosylase domain-containing protein</fullName>
    </submittedName>
</protein>
<evidence type="ECO:0000256" key="3">
    <source>
        <dbReference type="ARBA" id="ARBA00022729"/>
    </source>
</evidence>
<dbReference type="GO" id="GO:0042597">
    <property type="term" value="C:periplasmic space"/>
    <property type="evidence" value="ECO:0007669"/>
    <property type="project" value="InterPro"/>
</dbReference>
<sequence length="567" mass="62921">MIRIAALMAALMATPAMAQDNQRTLKIDLFEERDYASDRAVGPQSWAGVMSAIDAGQWDAARTAILRQSSRDPMRSYALAELYLAPDSPRIEGAALAELVREAPELPQAQRLAGLAQTRGEATPPTLVERRLVGLGGAPRRTRPDAIDGRDFDALRSDLRPFVEADDGAGAEALFREAIDDGRLYGEARSEFAQRVAWIYYIEGRIPDAARLAREGRLAGRAEWQAQSAWVEGLAEWRLNNCEAASVAFRTTALGTSDRELAAAGHYWSARAEQKCGRPQIVAERLRAAATDAETFYGQLARARIGAPRQLPARVAEPDRRMRSVVDTLPNVQRARLLAESGERARAEELLRHQARVGSPTQHQALIEISKELGLGGLQYFLATNGPSGVRTNAEARYPHPAWEPDNGWRIDPFMAFSHIIQESDFRERVVSPADAVGLMQVRPGTARDTARSRGQSVTVEQLKRPETNIDHGQAFIEQMQRNSATRGELLRVIASYNAGPVPVARWATIPDDDPLLWMESLPYWETRFYIPAVLRNYFVYHAEAGTTPQALTDLIQGRTPRYPQAR</sequence>
<comment type="similarity">
    <text evidence="2">Belongs to the virb1 family.</text>
</comment>
<dbReference type="InterPro" id="IPR008939">
    <property type="entry name" value="Lytic_TGlycosylase_superhlx_U"/>
</dbReference>
<dbReference type="InterPro" id="IPR023346">
    <property type="entry name" value="Lysozyme-like_dom_sf"/>
</dbReference>
<dbReference type="EMBL" id="JAMSHT010000001">
    <property type="protein sequence ID" value="MCM8556827.1"/>
    <property type="molecule type" value="Genomic_DNA"/>
</dbReference>
<comment type="similarity">
    <text evidence="1">Belongs to the transglycosylase Slt family.</text>
</comment>
<accession>A0A9X2J437</accession>